<evidence type="ECO:0000313" key="5">
    <source>
        <dbReference type="Proteomes" id="UP000036923"/>
    </source>
</evidence>
<dbReference type="OrthoDB" id="9769314at2"/>
<feature type="domain" description="LysM" evidence="2">
    <location>
        <begin position="98"/>
        <end position="142"/>
    </location>
</feature>
<dbReference type="PANTHER" id="PTHR46066">
    <property type="entry name" value="CHITINASE DOMAIN-CONTAINING PROTEIN 1 FAMILY MEMBER"/>
    <property type="match status" value="1"/>
</dbReference>
<name>A0A0L6JUC3_9FIRM</name>
<dbReference type="GO" id="GO:0005975">
    <property type="term" value="P:carbohydrate metabolic process"/>
    <property type="evidence" value="ECO:0007669"/>
    <property type="project" value="InterPro"/>
</dbReference>
<feature type="signal peptide" evidence="1">
    <location>
        <begin position="1"/>
        <end position="23"/>
    </location>
</feature>
<dbReference type="InterPro" id="IPR001223">
    <property type="entry name" value="Glyco_hydro18_cat"/>
</dbReference>
<keyword evidence="1" id="KW-0732">Signal</keyword>
<dbReference type="Gene3D" id="3.10.350.10">
    <property type="entry name" value="LysM domain"/>
    <property type="match status" value="1"/>
</dbReference>
<evidence type="ECO:0000259" key="3">
    <source>
        <dbReference type="PROSITE" id="PS51910"/>
    </source>
</evidence>
<dbReference type="InterPro" id="IPR018392">
    <property type="entry name" value="LysM"/>
</dbReference>
<dbReference type="eggNOG" id="COG0607">
    <property type="taxonomic scope" value="Bacteria"/>
</dbReference>
<feature type="chain" id="PRO_5038641144" evidence="1">
    <location>
        <begin position="24"/>
        <end position="607"/>
    </location>
</feature>
<keyword evidence="5" id="KW-1185">Reference proteome</keyword>
<dbReference type="eggNOG" id="COG3858">
    <property type="taxonomic scope" value="Bacteria"/>
</dbReference>
<dbReference type="InterPro" id="IPR036779">
    <property type="entry name" value="LysM_dom_sf"/>
</dbReference>
<dbReference type="Proteomes" id="UP000036923">
    <property type="component" value="Unassembled WGS sequence"/>
</dbReference>
<dbReference type="RefSeq" id="WP_050753720.1">
    <property type="nucleotide sequence ID" value="NZ_JQKC01000028.1"/>
</dbReference>
<dbReference type="SUPFAM" id="SSF51445">
    <property type="entry name" value="(Trans)glycosidases"/>
    <property type="match status" value="1"/>
</dbReference>
<dbReference type="Gene3D" id="3.30.457.10">
    <property type="entry name" value="Copper amine oxidase-like, N-terminal domain"/>
    <property type="match status" value="1"/>
</dbReference>
<dbReference type="Gene3D" id="3.20.20.80">
    <property type="entry name" value="Glycosidases"/>
    <property type="match status" value="1"/>
</dbReference>
<comment type="caution">
    <text evidence="4">The sequence shown here is derived from an EMBL/GenBank/DDBJ whole genome shotgun (WGS) entry which is preliminary data.</text>
</comment>
<organism evidence="4 5">
    <name type="scientific">Pseudobacteroides cellulosolvens ATCC 35603 = DSM 2933</name>
    <dbReference type="NCBI Taxonomy" id="398512"/>
    <lineage>
        <taxon>Bacteria</taxon>
        <taxon>Bacillati</taxon>
        <taxon>Bacillota</taxon>
        <taxon>Clostridia</taxon>
        <taxon>Eubacteriales</taxon>
        <taxon>Oscillospiraceae</taxon>
        <taxon>Pseudobacteroides</taxon>
    </lineage>
</organism>
<dbReference type="InterPro" id="IPR017853">
    <property type="entry name" value="GH"/>
</dbReference>
<evidence type="ECO:0000256" key="1">
    <source>
        <dbReference type="SAM" id="SignalP"/>
    </source>
</evidence>
<dbReference type="SUPFAM" id="SSF55383">
    <property type="entry name" value="Copper amine oxidase, domain N"/>
    <property type="match status" value="1"/>
</dbReference>
<dbReference type="InterPro" id="IPR036582">
    <property type="entry name" value="Mao_N_sf"/>
</dbReference>
<dbReference type="PROSITE" id="PS51910">
    <property type="entry name" value="GH18_2"/>
    <property type="match status" value="1"/>
</dbReference>
<reference evidence="5" key="1">
    <citation type="submission" date="2015-07" db="EMBL/GenBank/DDBJ databases">
        <title>Near-Complete Genome Sequence of the Cellulolytic Bacterium Bacteroides (Pseudobacteroides) cellulosolvens ATCC 35603.</title>
        <authorList>
            <person name="Dassa B."/>
            <person name="Utturkar S.M."/>
            <person name="Klingeman D.M."/>
            <person name="Hurt R.A."/>
            <person name="Keller M."/>
            <person name="Xu J."/>
            <person name="Reddy Y.H.K."/>
            <person name="Borovok I."/>
            <person name="Grinberg I.R."/>
            <person name="Lamed R."/>
            <person name="Zhivin O."/>
            <person name="Bayer E.A."/>
            <person name="Brown S.D."/>
        </authorList>
    </citation>
    <scope>NUCLEOTIDE SEQUENCE [LARGE SCALE GENOMIC DNA]</scope>
    <source>
        <strain evidence="5">DSM 2933</strain>
    </source>
</reference>
<dbReference type="SUPFAM" id="SSF54106">
    <property type="entry name" value="LysM domain"/>
    <property type="match status" value="1"/>
</dbReference>
<evidence type="ECO:0000259" key="2">
    <source>
        <dbReference type="PROSITE" id="PS51782"/>
    </source>
</evidence>
<protein>
    <submittedName>
        <fullName evidence="4">Copper amine oxidase-like domain-containing protein</fullName>
    </submittedName>
</protein>
<gene>
    <name evidence="4" type="ORF">Bccel_4519</name>
</gene>
<dbReference type="Pfam" id="PF00704">
    <property type="entry name" value="Glyco_hydro_18"/>
    <property type="match status" value="1"/>
</dbReference>
<accession>A0A0L6JUC3</accession>
<feature type="domain" description="GH18" evidence="3">
    <location>
        <begin position="81"/>
        <end position="476"/>
    </location>
</feature>
<sequence precursor="true">MKSLQSFFLVLVILLCNTFLSSASSINVFYCIDSSAEFNNIKEVFSKSENNMYFQWARLARNKEDKIQFTTKFSFGISKFDNRVEYGIPYKIGNEIREEYSIVSGDTLSSIALKYEVPYKLLGEFNNISDFSSVRVGQKIKIPSLIPDLSRKDDYKAINQNGKVYLSVFFDASDYSDKKNSALEFLNMDDSSWKQNILDPMCEALNTWDFDGVVLDFEGFRDKIENISYSTDNKTGLKEKYIKFLTLLKNSLGNKKLMVVIHPTNVSGYFDGYDIAKINKISDIIILMAYDYQSFERYGASDSTPADLVGKIKNIEASVLSQPYTQPYDKVEGAVNEAIAKGADASKMLLGVNIVPIKWVRYSKNINGKTYYYYTYNRASLEEVEKFSSAEEITNGHLVAKKHIPSGKLSAEEKAKLKLDGSEIDSVEYHYESPESVTLKYERIVKIHNLQGLTVWRLGTGSLRIWESLFSIYGSPAPAGTTKIVLKIGSSMMKVNDTDSEIDPGRGTAPIISNSRTLVPIRTIIEVLGGKVDWDAENAATKLAYKNTNISLTVSSKTIVVNGVSKQSDTAPQIVNGRTYMPLRFLLENLGLKVDWNAQAQTITIVP</sequence>
<dbReference type="InterPro" id="IPR012854">
    <property type="entry name" value="Cu_amine_oxidase-like_N"/>
</dbReference>
<dbReference type="PROSITE" id="PS51782">
    <property type="entry name" value="LYSM"/>
    <property type="match status" value="1"/>
</dbReference>
<dbReference type="AlphaFoldDB" id="A0A0L6JUC3"/>
<dbReference type="Pfam" id="PF01476">
    <property type="entry name" value="LysM"/>
    <property type="match status" value="1"/>
</dbReference>
<dbReference type="Pfam" id="PF07833">
    <property type="entry name" value="Cu_amine_oxidN1"/>
    <property type="match status" value="1"/>
</dbReference>
<dbReference type="EMBL" id="LGTC01000001">
    <property type="protein sequence ID" value="KNY29245.1"/>
    <property type="molecule type" value="Genomic_DNA"/>
</dbReference>
<dbReference type="STRING" id="398512.Bccel_4519"/>
<dbReference type="PANTHER" id="PTHR46066:SF2">
    <property type="entry name" value="CHITINASE DOMAIN-CONTAINING PROTEIN 1"/>
    <property type="match status" value="1"/>
</dbReference>
<dbReference type="SMART" id="SM00257">
    <property type="entry name" value="LysM"/>
    <property type="match status" value="1"/>
</dbReference>
<dbReference type="CDD" id="cd00118">
    <property type="entry name" value="LysM"/>
    <property type="match status" value="1"/>
</dbReference>
<proteinExistence type="predicted"/>
<evidence type="ECO:0000313" key="4">
    <source>
        <dbReference type="EMBL" id="KNY29245.1"/>
    </source>
</evidence>